<feature type="signal peptide" evidence="3">
    <location>
        <begin position="1"/>
        <end position="21"/>
    </location>
</feature>
<evidence type="ECO:0000313" key="6">
    <source>
        <dbReference type="Proteomes" id="UP001595816"/>
    </source>
</evidence>
<comment type="caution">
    <text evidence="5">The sequence shown here is derived from an EMBL/GenBank/DDBJ whole genome shotgun (WGS) entry which is preliminary data.</text>
</comment>
<dbReference type="InterPro" id="IPR050465">
    <property type="entry name" value="UPF0194_transport"/>
</dbReference>
<comment type="subcellular location">
    <subcellularLocation>
        <location evidence="1">Cell envelope</location>
    </subcellularLocation>
</comment>
<keyword evidence="2" id="KW-0175">Coiled coil</keyword>
<evidence type="ECO:0000256" key="2">
    <source>
        <dbReference type="ARBA" id="ARBA00023054"/>
    </source>
</evidence>
<name>A0ABV8LL97_9ACTN</name>
<dbReference type="InterPro" id="IPR036366">
    <property type="entry name" value="PGBDSf"/>
</dbReference>
<evidence type="ECO:0000256" key="1">
    <source>
        <dbReference type="ARBA" id="ARBA00004196"/>
    </source>
</evidence>
<dbReference type="RefSeq" id="WP_253754835.1">
    <property type="nucleotide sequence ID" value="NZ_JAMZDZ010000001.1"/>
</dbReference>
<dbReference type="InterPro" id="IPR036365">
    <property type="entry name" value="PGBD-like_sf"/>
</dbReference>
<dbReference type="Gene3D" id="2.40.420.20">
    <property type="match status" value="1"/>
</dbReference>
<keyword evidence="3" id="KW-0732">Signal</keyword>
<feature type="chain" id="PRO_5045888278" evidence="3">
    <location>
        <begin position="22"/>
        <end position="343"/>
    </location>
</feature>
<keyword evidence="6" id="KW-1185">Reference proteome</keyword>
<dbReference type="Pfam" id="PF01471">
    <property type="entry name" value="PG_binding_1"/>
    <property type="match status" value="1"/>
</dbReference>
<evidence type="ECO:0000259" key="4">
    <source>
        <dbReference type="Pfam" id="PF01471"/>
    </source>
</evidence>
<feature type="domain" description="Peptidoglycan binding-like" evidence="4">
    <location>
        <begin position="119"/>
        <end position="166"/>
    </location>
</feature>
<protein>
    <submittedName>
        <fullName evidence="5">Peptidoglycan-binding protein</fullName>
    </submittedName>
</protein>
<proteinExistence type="predicted"/>
<evidence type="ECO:0000256" key="3">
    <source>
        <dbReference type="SAM" id="SignalP"/>
    </source>
</evidence>
<sequence>MRRSVVVAVAVAVVAGAAAWASVGFGGGTPDAAGTEPSRAENVPVKRETLVSWVTMDGQMGFGLAQPIASTAAGTVTWLATPGTTITRGKPFVRVDDKPVVLLYGQLPMYRDLQAGVEGADVAQFETNLKALGYTGFTVDKEFSASTTTAVKRWQADLGLPETGVVAAGQVVYAPAAVRVAQQLVRLGAASPGDVVSATGTTKMITVSAQTADAGWAVRAAKVTIELPDGTTAEGKVDSIGDAPESEGHGPSVTILVAVADQQALGRLDRGTVTVRHAAQERKDVLTVPIAALLALAEGGYGVEVVDGGKSTVVAVRVGLFAGGRVEITGSGVAEGTTVRVPA</sequence>
<reference evidence="6" key="1">
    <citation type="journal article" date="2019" name="Int. J. Syst. Evol. Microbiol.">
        <title>The Global Catalogue of Microorganisms (GCM) 10K type strain sequencing project: providing services to taxonomists for standard genome sequencing and annotation.</title>
        <authorList>
            <consortium name="The Broad Institute Genomics Platform"/>
            <consortium name="The Broad Institute Genome Sequencing Center for Infectious Disease"/>
            <person name="Wu L."/>
            <person name="Ma J."/>
        </authorList>
    </citation>
    <scope>NUCLEOTIDE SEQUENCE [LARGE SCALE GENOMIC DNA]</scope>
    <source>
        <strain evidence="6">CGMCC 4.7289</strain>
    </source>
</reference>
<dbReference type="PANTHER" id="PTHR32347">
    <property type="entry name" value="EFFLUX SYSTEM COMPONENT YKNX-RELATED"/>
    <property type="match status" value="1"/>
</dbReference>
<accession>A0ABV8LL97</accession>
<dbReference type="EMBL" id="JBHSAY010000006">
    <property type="protein sequence ID" value="MFC4131368.1"/>
    <property type="molecule type" value="Genomic_DNA"/>
</dbReference>
<dbReference type="InterPro" id="IPR002477">
    <property type="entry name" value="Peptidoglycan-bd-like"/>
</dbReference>
<dbReference type="SUPFAM" id="SSF47090">
    <property type="entry name" value="PGBD-like"/>
    <property type="match status" value="1"/>
</dbReference>
<dbReference type="Gene3D" id="1.10.101.10">
    <property type="entry name" value="PGBD-like superfamily/PGBD"/>
    <property type="match status" value="1"/>
</dbReference>
<dbReference type="Proteomes" id="UP001595816">
    <property type="component" value="Unassembled WGS sequence"/>
</dbReference>
<gene>
    <name evidence="5" type="ORF">ACFOZ4_12210</name>
</gene>
<evidence type="ECO:0000313" key="5">
    <source>
        <dbReference type="EMBL" id="MFC4131368.1"/>
    </source>
</evidence>
<organism evidence="5 6">
    <name type="scientific">Hamadaea flava</name>
    <dbReference type="NCBI Taxonomy" id="1742688"/>
    <lineage>
        <taxon>Bacteria</taxon>
        <taxon>Bacillati</taxon>
        <taxon>Actinomycetota</taxon>
        <taxon>Actinomycetes</taxon>
        <taxon>Micromonosporales</taxon>
        <taxon>Micromonosporaceae</taxon>
        <taxon>Hamadaea</taxon>
    </lineage>
</organism>